<comment type="catalytic activity">
    <reaction evidence="1 10">
        <text>N-(5-phospho-beta-D-ribosyl)anthranilate = 1-(2-carboxyphenylamino)-1-deoxy-D-ribulose 5-phosphate</text>
        <dbReference type="Rhea" id="RHEA:21540"/>
        <dbReference type="ChEBI" id="CHEBI:18277"/>
        <dbReference type="ChEBI" id="CHEBI:58613"/>
        <dbReference type="EC" id="5.3.1.24"/>
    </reaction>
</comment>
<comment type="caution">
    <text evidence="12">The sequence shown here is derived from an EMBL/GenBank/DDBJ whole genome shotgun (WGS) entry which is preliminary data.</text>
</comment>
<feature type="domain" description="N-(5'phosphoribosyl) anthranilate isomerase (PRAI)" evidence="11">
    <location>
        <begin position="4"/>
        <end position="201"/>
    </location>
</feature>
<evidence type="ECO:0000256" key="1">
    <source>
        <dbReference type="ARBA" id="ARBA00001164"/>
    </source>
</evidence>
<dbReference type="Pfam" id="PF00697">
    <property type="entry name" value="PRAI"/>
    <property type="match status" value="1"/>
</dbReference>
<dbReference type="FunFam" id="3.20.20.70:FF:000075">
    <property type="entry name" value="Tryptophan biosynthesis protein TRP1"/>
    <property type="match status" value="1"/>
</dbReference>
<evidence type="ECO:0000256" key="2">
    <source>
        <dbReference type="ARBA" id="ARBA00004664"/>
    </source>
</evidence>
<dbReference type="AlphaFoldDB" id="A0A6N9TQ02"/>
<dbReference type="SUPFAM" id="SSF51366">
    <property type="entry name" value="Ribulose-phoshate binding barrel"/>
    <property type="match status" value="1"/>
</dbReference>
<keyword evidence="6 10" id="KW-0028">Amino-acid biosynthesis</keyword>
<organism evidence="12 13">
    <name type="scientific">Dissulfurirhabdus thermomarina</name>
    <dbReference type="NCBI Taxonomy" id="1765737"/>
    <lineage>
        <taxon>Bacteria</taxon>
        <taxon>Deltaproteobacteria</taxon>
        <taxon>Dissulfurirhabdaceae</taxon>
        <taxon>Dissulfurirhabdus</taxon>
    </lineage>
</organism>
<evidence type="ECO:0000256" key="4">
    <source>
        <dbReference type="ARBA" id="ARBA00012572"/>
    </source>
</evidence>
<comment type="pathway">
    <text evidence="2 10">Amino-acid biosynthesis; L-tryptophan biosynthesis; L-tryptophan from chorismate: step 3/5.</text>
</comment>
<evidence type="ECO:0000256" key="9">
    <source>
        <dbReference type="ARBA" id="ARBA00023235"/>
    </source>
</evidence>
<comment type="similarity">
    <text evidence="3 10">Belongs to the TrpF family.</text>
</comment>
<dbReference type="PANTHER" id="PTHR42894:SF1">
    <property type="entry name" value="N-(5'-PHOSPHORIBOSYL)ANTHRANILATE ISOMERASE"/>
    <property type="match status" value="1"/>
</dbReference>
<name>A0A6N9TQ02_DISTH</name>
<dbReference type="CDD" id="cd00405">
    <property type="entry name" value="PRAI"/>
    <property type="match status" value="1"/>
</dbReference>
<proteinExistence type="inferred from homology"/>
<protein>
    <recommendedName>
        <fullName evidence="5 10">N-(5'-phosphoribosyl)anthranilate isomerase</fullName>
        <shortName evidence="10">PRAI</shortName>
        <ecNumber evidence="4 10">5.3.1.24</ecNumber>
    </recommendedName>
</protein>
<keyword evidence="13" id="KW-1185">Reference proteome</keyword>
<dbReference type="HAMAP" id="MF_00135">
    <property type="entry name" value="PRAI"/>
    <property type="match status" value="1"/>
</dbReference>
<keyword evidence="7 10" id="KW-0822">Tryptophan biosynthesis</keyword>
<dbReference type="EC" id="5.3.1.24" evidence="4 10"/>
<dbReference type="InterPro" id="IPR001240">
    <property type="entry name" value="PRAI_dom"/>
</dbReference>
<dbReference type="Gene3D" id="3.20.20.70">
    <property type="entry name" value="Aldolase class I"/>
    <property type="match status" value="1"/>
</dbReference>
<gene>
    <name evidence="10" type="primary">trpF</name>
    <name evidence="12" type="ORF">G3N55_06655</name>
</gene>
<evidence type="ECO:0000313" key="13">
    <source>
        <dbReference type="Proteomes" id="UP000469346"/>
    </source>
</evidence>
<dbReference type="UniPathway" id="UPA00035">
    <property type="reaction ID" value="UER00042"/>
</dbReference>
<evidence type="ECO:0000256" key="10">
    <source>
        <dbReference type="HAMAP-Rule" id="MF_00135"/>
    </source>
</evidence>
<keyword evidence="8 10" id="KW-0057">Aromatic amino acid biosynthesis</keyword>
<dbReference type="GO" id="GO:0004640">
    <property type="term" value="F:phosphoribosylanthranilate isomerase activity"/>
    <property type="evidence" value="ECO:0007669"/>
    <property type="project" value="UniProtKB-UniRule"/>
</dbReference>
<evidence type="ECO:0000256" key="6">
    <source>
        <dbReference type="ARBA" id="ARBA00022605"/>
    </source>
</evidence>
<evidence type="ECO:0000256" key="7">
    <source>
        <dbReference type="ARBA" id="ARBA00022822"/>
    </source>
</evidence>
<accession>A0A6N9TQ02</accession>
<dbReference type="PANTHER" id="PTHR42894">
    <property type="entry name" value="N-(5'-PHOSPHORIBOSYL)ANTHRANILATE ISOMERASE"/>
    <property type="match status" value="1"/>
</dbReference>
<evidence type="ECO:0000313" key="12">
    <source>
        <dbReference type="EMBL" id="NDY42520.1"/>
    </source>
</evidence>
<evidence type="ECO:0000256" key="8">
    <source>
        <dbReference type="ARBA" id="ARBA00023141"/>
    </source>
</evidence>
<dbReference type="GO" id="GO:0000162">
    <property type="term" value="P:L-tryptophan biosynthetic process"/>
    <property type="evidence" value="ECO:0007669"/>
    <property type="project" value="UniProtKB-UniRule"/>
</dbReference>
<evidence type="ECO:0000256" key="5">
    <source>
        <dbReference type="ARBA" id="ARBA00022272"/>
    </source>
</evidence>
<dbReference type="Proteomes" id="UP000469346">
    <property type="component" value="Unassembled WGS sequence"/>
</dbReference>
<dbReference type="InterPro" id="IPR044643">
    <property type="entry name" value="TrpF_fam"/>
</dbReference>
<dbReference type="NCBIfam" id="NF002298">
    <property type="entry name" value="PRK01222.1-4"/>
    <property type="match status" value="1"/>
</dbReference>
<dbReference type="InterPro" id="IPR011060">
    <property type="entry name" value="RibuloseP-bd_barrel"/>
</dbReference>
<dbReference type="EMBL" id="JAAGRR010000062">
    <property type="protein sequence ID" value="NDY42520.1"/>
    <property type="molecule type" value="Genomic_DNA"/>
</dbReference>
<dbReference type="InterPro" id="IPR013785">
    <property type="entry name" value="Aldolase_TIM"/>
</dbReference>
<sequence>MTRVKVCGLTDAAEAVAVAAAGADAVGLVFAESPRRVSMETARGIVAALPPFVQSVGVFVDEDPARVAEVAAACGLDLLQFHGEEPPAYCARFAPRAVKARRVRSADDIEALRPYEAAVRAFLLDAWAPDAHGGTGRTFDWALAVRAVRELARPVILAGGLDPENVGRAVARVRPWAVDVSSGVERAPGRKDPARVAAFVRAVAAAPEPA</sequence>
<reference evidence="12 13" key="1">
    <citation type="submission" date="2020-02" db="EMBL/GenBank/DDBJ databases">
        <title>Comparative genomics of sulfur disproportionating microorganisms.</title>
        <authorList>
            <person name="Ward L.M."/>
            <person name="Bertran E."/>
            <person name="Johnston D.T."/>
        </authorList>
    </citation>
    <scope>NUCLEOTIDE SEQUENCE [LARGE SCALE GENOMIC DNA]</scope>
    <source>
        <strain evidence="12 13">DSM 100025</strain>
    </source>
</reference>
<keyword evidence="9 10" id="KW-0413">Isomerase</keyword>
<evidence type="ECO:0000256" key="3">
    <source>
        <dbReference type="ARBA" id="ARBA00007571"/>
    </source>
</evidence>
<dbReference type="RefSeq" id="WP_163298657.1">
    <property type="nucleotide sequence ID" value="NZ_JAAGRR010000062.1"/>
</dbReference>
<evidence type="ECO:0000259" key="11">
    <source>
        <dbReference type="Pfam" id="PF00697"/>
    </source>
</evidence>